<dbReference type="STRING" id="3827.A0A3Q7XVK1"/>
<dbReference type="Proteomes" id="UP000087171">
    <property type="component" value="Chromosome Ca1"/>
</dbReference>
<dbReference type="Pfam" id="PF01454">
    <property type="entry name" value="MAGE"/>
    <property type="match status" value="1"/>
</dbReference>
<dbReference type="PANTHER" id="PTHR11736:SF14">
    <property type="entry name" value="NSE3 HOMOLOG, SMC5-SMC6 COMPLEX COMPONENT"/>
    <property type="match status" value="1"/>
</dbReference>
<proteinExistence type="predicted"/>
<dbReference type="AlphaFoldDB" id="A0A3Q7XVK1"/>
<keyword evidence="2" id="KW-1185">Reference proteome</keyword>
<reference evidence="2" key="1">
    <citation type="journal article" date="2013" name="Nat. Biotechnol.">
        <title>Draft genome sequence of chickpea (Cicer arietinum) provides a resource for trait improvement.</title>
        <authorList>
            <person name="Varshney R.K."/>
            <person name="Song C."/>
            <person name="Saxena R.K."/>
            <person name="Azam S."/>
            <person name="Yu S."/>
            <person name="Sharpe A.G."/>
            <person name="Cannon S."/>
            <person name="Baek J."/>
            <person name="Rosen B.D."/>
            <person name="Tar'an B."/>
            <person name="Millan T."/>
            <person name="Zhang X."/>
            <person name="Ramsay L.D."/>
            <person name="Iwata A."/>
            <person name="Wang Y."/>
            <person name="Nelson W."/>
            <person name="Farmer A.D."/>
            <person name="Gaur P.M."/>
            <person name="Soderlund C."/>
            <person name="Penmetsa R.V."/>
            <person name="Xu C."/>
            <person name="Bharti A.K."/>
            <person name="He W."/>
            <person name="Winter P."/>
            <person name="Zhao S."/>
            <person name="Hane J.K."/>
            <person name="Carrasquilla-Garcia N."/>
            <person name="Condie J.A."/>
            <person name="Upadhyaya H.D."/>
            <person name="Luo M.C."/>
            <person name="Thudi M."/>
            <person name="Gowda C.L."/>
            <person name="Singh N.P."/>
            <person name="Lichtenzveig J."/>
            <person name="Gali K.K."/>
            <person name="Rubio J."/>
            <person name="Nadarajan N."/>
            <person name="Dolezel J."/>
            <person name="Bansal K.C."/>
            <person name="Xu X."/>
            <person name="Edwards D."/>
            <person name="Zhang G."/>
            <person name="Kahl G."/>
            <person name="Gil J."/>
            <person name="Singh K.B."/>
            <person name="Datta S.K."/>
            <person name="Jackson S.A."/>
            <person name="Wang J."/>
            <person name="Cook D.R."/>
        </authorList>
    </citation>
    <scope>NUCLEOTIDE SEQUENCE [LARGE SCALE GENOMIC DNA]</scope>
    <source>
        <strain evidence="2">cv. CDC Frontier</strain>
    </source>
</reference>
<evidence type="ECO:0000313" key="2">
    <source>
        <dbReference type="Proteomes" id="UP000087171"/>
    </source>
</evidence>
<gene>
    <name evidence="3" type="primary">LOC101502695</name>
</gene>
<dbReference type="InterPro" id="IPR041898">
    <property type="entry name" value="MAGE_WH1"/>
</dbReference>
<protein>
    <submittedName>
        <fullName evidence="3">Uncharacterized protein LOC101502695 isoform X1</fullName>
    </submittedName>
</protein>
<dbReference type="InterPro" id="IPR002190">
    <property type="entry name" value="MHD_dom"/>
</dbReference>
<name>A0A3Q7XVK1_CICAR</name>
<dbReference type="RefSeq" id="XP_027188031.1">
    <property type="nucleotide sequence ID" value="XM_027332230.1"/>
</dbReference>
<organism evidence="2 3">
    <name type="scientific">Cicer arietinum</name>
    <name type="common">Chickpea</name>
    <name type="synonym">Garbanzo</name>
    <dbReference type="NCBI Taxonomy" id="3827"/>
    <lineage>
        <taxon>Eukaryota</taxon>
        <taxon>Viridiplantae</taxon>
        <taxon>Streptophyta</taxon>
        <taxon>Embryophyta</taxon>
        <taxon>Tracheophyta</taxon>
        <taxon>Spermatophyta</taxon>
        <taxon>Magnoliopsida</taxon>
        <taxon>eudicotyledons</taxon>
        <taxon>Gunneridae</taxon>
        <taxon>Pentapetalae</taxon>
        <taxon>rosids</taxon>
        <taxon>fabids</taxon>
        <taxon>Fabales</taxon>
        <taxon>Fabaceae</taxon>
        <taxon>Papilionoideae</taxon>
        <taxon>50 kb inversion clade</taxon>
        <taxon>NPAAA clade</taxon>
        <taxon>Hologalegina</taxon>
        <taxon>IRL clade</taxon>
        <taxon>Cicereae</taxon>
        <taxon>Cicer</taxon>
    </lineage>
</organism>
<evidence type="ECO:0000259" key="1">
    <source>
        <dbReference type="Pfam" id="PF01454"/>
    </source>
</evidence>
<dbReference type="PANTHER" id="PTHR11736">
    <property type="entry name" value="MELANOMA-ASSOCIATED ANTIGEN MAGE ANTIGEN"/>
    <property type="match status" value="1"/>
</dbReference>
<reference evidence="3" key="2">
    <citation type="submission" date="2025-08" db="UniProtKB">
        <authorList>
            <consortium name="RefSeq"/>
        </authorList>
    </citation>
    <scope>IDENTIFICATION</scope>
    <source>
        <tissue evidence="3">Etiolated seedlings</tissue>
    </source>
</reference>
<sequence length="131" mass="15105">MTSFPIYKTNFKIYLNNACRMANNGEDFSQFGISKEEKDKLVGEVIRYMLFKTHQNSGCPIKRDELTQLITKNYHQRNLPSFVINEAKGKLSTVFGYEMRELSRSLPSSKSQTRASQQSECSSYTMLIQVL</sequence>
<dbReference type="PaxDb" id="3827-XP_004487813.1"/>
<dbReference type="Gene3D" id="1.10.10.1200">
    <property type="entry name" value="MAGE homology domain, winged helix WH1 motif"/>
    <property type="match status" value="1"/>
</dbReference>
<dbReference type="InterPro" id="IPR037445">
    <property type="entry name" value="MAGE"/>
</dbReference>
<dbReference type="GO" id="GO:0005634">
    <property type="term" value="C:nucleus"/>
    <property type="evidence" value="ECO:0007669"/>
    <property type="project" value="TreeGrafter"/>
</dbReference>
<dbReference type="OrthoDB" id="205198at2759"/>
<evidence type="ECO:0000313" key="3">
    <source>
        <dbReference type="RefSeq" id="XP_027188031.1"/>
    </source>
</evidence>
<feature type="domain" description="MAGE" evidence="1">
    <location>
        <begin position="45"/>
        <end position="118"/>
    </location>
</feature>
<accession>A0A3Q7XVK1</accession>